<keyword evidence="2" id="KW-1185">Reference proteome</keyword>
<dbReference type="Proteomes" id="UP001162992">
    <property type="component" value="Chromosome 2"/>
</dbReference>
<accession>A0ACC2EKI1</accession>
<name>A0ACC2EKI1_DIPCM</name>
<gene>
    <name evidence="1" type="ORF">O6H91_02G126400</name>
</gene>
<evidence type="ECO:0000313" key="1">
    <source>
        <dbReference type="EMBL" id="KAJ7566973.1"/>
    </source>
</evidence>
<organism evidence="1 2">
    <name type="scientific">Diphasiastrum complanatum</name>
    <name type="common">Issler's clubmoss</name>
    <name type="synonym">Lycopodium complanatum</name>
    <dbReference type="NCBI Taxonomy" id="34168"/>
    <lineage>
        <taxon>Eukaryota</taxon>
        <taxon>Viridiplantae</taxon>
        <taxon>Streptophyta</taxon>
        <taxon>Embryophyta</taxon>
        <taxon>Tracheophyta</taxon>
        <taxon>Lycopodiopsida</taxon>
        <taxon>Lycopodiales</taxon>
        <taxon>Lycopodiaceae</taxon>
        <taxon>Lycopodioideae</taxon>
        <taxon>Diphasiastrum</taxon>
    </lineage>
</organism>
<protein>
    <submittedName>
        <fullName evidence="1">Uncharacterized protein</fullName>
    </submittedName>
</protein>
<reference evidence="2" key="1">
    <citation type="journal article" date="2024" name="Proc. Natl. Acad. Sci. U.S.A.">
        <title>Extraordinary preservation of gene collinearity over three hundred million years revealed in homosporous lycophytes.</title>
        <authorList>
            <person name="Li C."/>
            <person name="Wickell D."/>
            <person name="Kuo L.Y."/>
            <person name="Chen X."/>
            <person name="Nie B."/>
            <person name="Liao X."/>
            <person name="Peng D."/>
            <person name="Ji J."/>
            <person name="Jenkins J."/>
            <person name="Williams M."/>
            <person name="Shu S."/>
            <person name="Plott C."/>
            <person name="Barry K."/>
            <person name="Rajasekar S."/>
            <person name="Grimwood J."/>
            <person name="Han X."/>
            <person name="Sun S."/>
            <person name="Hou Z."/>
            <person name="He W."/>
            <person name="Dai G."/>
            <person name="Sun C."/>
            <person name="Schmutz J."/>
            <person name="Leebens-Mack J.H."/>
            <person name="Li F.W."/>
            <person name="Wang L."/>
        </authorList>
    </citation>
    <scope>NUCLEOTIDE SEQUENCE [LARGE SCALE GENOMIC DNA]</scope>
    <source>
        <strain evidence="2">cv. PW_Plant_1</strain>
    </source>
</reference>
<proteinExistence type="predicted"/>
<comment type="caution">
    <text evidence="1">The sequence shown here is derived from an EMBL/GenBank/DDBJ whole genome shotgun (WGS) entry which is preliminary data.</text>
</comment>
<evidence type="ECO:0000313" key="2">
    <source>
        <dbReference type="Proteomes" id="UP001162992"/>
    </source>
</evidence>
<sequence length="1028" mass="115407">MPGRVELAHHGADNPYISAEQQQQPPGWSSPAPLLSHAAKDAQAFAPEDGRFVTSEAETDGNTNTNEIGAGFPRSDGIVQPGSVGLAASYEGLGSNPPGHESREPQIAAANGSQADAAPEAMPPRSWSQATHASTEPTTTSVAHPDVMRVESHEQSRRSSSRTNSRGEPPSLRTSEIGRLEEVPRLSSLQRPVVLLYGLLDVWVYEAENLPNMDLFSERVTVCLTCCNACRRPLAKAEDHLHRHQKRYPRITSDPYVTIMVQGGATLARTRVIKNREDPLWQEHFIIHVAHFASEVVFVVKDDDLLGAQLIGVVKLPAEQIVSGTPLEGWYPVLGPNNKPVRPNARLRLSLKYSPVEEDPRYREGVGGWPKDFKVLNTYFPLRKGGAVHLYQDAHVPKGMLPPIELEGRKHFEPRGYWDDLCQAILEAHHLVYIVGWSIYDKVRLMRDHKGPIPDGSDLTLGELLKWKSAEGVRVLLLVWDDKTSHSTPFFNIAGVMGTHDEETQRFFRHTAVRCVLSPRHGDRKLSWFKQQTVGTLYTHHQKLVIVDSQGPGNNRKLTAFIGGIDLCDGRYDTPRHSLFETLQSVHKDDYHNPTFSGSVDKGGPRQPWHDLHSRIDGPAAYDALINFEQRWKKTTRWYQDALIQIERISWILGPAKPTPDGDHALMVTEEDDPETWHVQVFRSIDSGSVRGFPKDVLEAEKQNLVCGKDLVIELSIQTAYIEVIRAAQHFLYIENQYFLGSSYAWPEYKNAGATHLIPMEIALKLATKIKAGERFAVYIVIPMWPEGAPDSASVQEILFFQGQTMQMMYKIVADAIQEAGLDPEAHPKDYLNFYCLGNRESKKDFEEPPANPPSENTSQWSAQKNRRFMIYVHSKGMIVDDEYVILGSANINQRSMDGARDTELAVGAYQPHHTWARKKIEKLAHPRGQVYGYRMSLWTEHLGAHEDIFLDPSSLDCVHRVNEMAEEYWRQYTGDEIIDMKGHLLPYPIKVDRDGTVGPLPQFETFPDVGGKVLGTSSGNLPDGLTT</sequence>
<dbReference type="EMBL" id="CM055093">
    <property type="protein sequence ID" value="KAJ7566973.1"/>
    <property type="molecule type" value="Genomic_DNA"/>
</dbReference>